<feature type="region of interest" description="Disordered" evidence="1">
    <location>
        <begin position="261"/>
        <end position="287"/>
    </location>
</feature>
<evidence type="ECO:0000313" key="3">
    <source>
        <dbReference type="Proteomes" id="UP000814176"/>
    </source>
</evidence>
<sequence length="582" mass="65384">MLHYNNIPEGQQQNRVGPNGKRQIGCKTTDKDRNTSHGDTVNQSKLQPLRREAYRIIRSKKTTQRKATQQNLDVILEVLQRQDGHETSEQEIWISLKSKDLRKNVADFLWKCVPNAHRCGVFWKNIPGYKDRVNCTYCGEPETMKHIMIECQAPGRDVVWDLVGSIWSRKQADWTRPCYEEILAVGLQQWLALKKDTVLGTWRGTLADEHALPDDWTGVNRVLVGIAPFDDGAPHWQVMAVRKGIFFPGLHNRGHPLTGWSHGSDQLSDAMDRKSPPKKKQENSSSCPLQYIHSGCCCIISLVLSRGPPDEVVIIKSTVREATVIQPTEFATLGATGRLHWKCFTPTSHKNNTFVPQGPSYRWCSAGAPCNGGVLYTAAQGWDILEEPTQARGADVRNMMSLLAADVNHSHLLDIALEIEASHVRLQGAQLRDNKPLLDLSNRCQTSLNLSTVASFWAMINQIRLACRISDMIAAHPADADKKLTVAAIYRSTYAGYQRKPPAPWTFQDWNTARTKFMRLAAGSVGALVLVAHKELRVKIGSRDGHIAEDLANLMCHPQDTPEGRKVIKTMWYLQQDQPTPM</sequence>
<keyword evidence="3" id="KW-1185">Reference proteome</keyword>
<dbReference type="RefSeq" id="XP_047775902.1">
    <property type="nucleotide sequence ID" value="XM_047921720.1"/>
</dbReference>
<dbReference type="EMBL" id="JADCUA010000019">
    <property type="protein sequence ID" value="KAH9833136.1"/>
    <property type="molecule type" value="Genomic_DNA"/>
</dbReference>
<feature type="region of interest" description="Disordered" evidence="1">
    <location>
        <begin position="1"/>
        <end position="44"/>
    </location>
</feature>
<feature type="compositionally biased region" description="Basic and acidic residues" evidence="1">
    <location>
        <begin position="270"/>
        <end position="282"/>
    </location>
</feature>
<comment type="caution">
    <text evidence="2">The sequence shown here is derived from an EMBL/GenBank/DDBJ whole genome shotgun (WGS) entry which is preliminary data.</text>
</comment>
<proteinExistence type="predicted"/>
<dbReference type="GeneID" id="72002452"/>
<accession>A0ABQ8K7A0</accession>
<evidence type="ECO:0000256" key="1">
    <source>
        <dbReference type="SAM" id="MobiDB-lite"/>
    </source>
</evidence>
<dbReference type="Proteomes" id="UP000814176">
    <property type="component" value="Unassembled WGS sequence"/>
</dbReference>
<evidence type="ECO:0008006" key="4">
    <source>
        <dbReference type="Google" id="ProtNLM"/>
    </source>
</evidence>
<name>A0ABQ8K7A0_9APHY</name>
<protein>
    <recommendedName>
        <fullName evidence="4">Reverse transcriptase zinc-binding domain-containing protein</fullName>
    </recommendedName>
</protein>
<organism evidence="2 3">
    <name type="scientific">Rhodofomes roseus</name>
    <dbReference type="NCBI Taxonomy" id="34475"/>
    <lineage>
        <taxon>Eukaryota</taxon>
        <taxon>Fungi</taxon>
        <taxon>Dikarya</taxon>
        <taxon>Basidiomycota</taxon>
        <taxon>Agaricomycotina</taxon>
        <taxon>Agaricomycetes</taxon>
        <taxon>Polyporales</taxon>
        <taxon>Rhodofomes</taxon>
    </lineage>
</organism>
<reference evidence="2 3" key="1">
    <citation type="journal article" date="2021" name="Environ. Microbiol.">
        <title>Gene family expansions and transcriptome signatures uncover fungal adaptations to wood decay.</title>
        <authorList>
            <person name="Hage H."/>
            <person name="Miyauchi S."/>
            <person name="Viragh M."/>
            <person name="Drula E."/>
            <person name="Min B."/>
            <person name="Chaduli D."/>
            <person name="Navarro D."/>
            <person name="Favel A."/>
            <person name="Norest M."/>
            <person name="Lesage-Meessen L."/>
            <person name="Balint B."/>
            <person name="Merenyi Z."/>
            <person name="de Eugenio L."/>
            <person name="Morin E."/>
            <person name="Martinez A.T."/>
            <person name="Baldrian P."/>
            <person name="Stursova M."/>
            <person name="Martinez M.J."/>
            <person name="Novotny C."/>
            <person name="Magnuson J.K."/>
            <person name="Spatafora J.W."/>
            <person name="Maurice S."/>
            <person name="Pangilinan J."/>
            <person name="Andreopoulos W."/>
            <person name="LaButti K."/>
            <person name="Hundley H."/>
            <person name="Na H."/>
            <person name="Kuo A."/>
            <person name="Barry K."/>
            <person name="Lipzen A."/>
            <person name="Henrissat B."/>
            <person name="Riley R."/>
            <person name="Ahrendt S."/>
            <person name="Nagy L.G."/>
            <person name="Grigoriev I.V."/>
            <person name="Martin F."/>
            <person name="Rosso M.N."/>
        </authorList>
    </citation>
    <scope>NUCLEOTIDE SEQUENCE [LARGE SCALE GENOMIC DNA]</scope>
    <source>
        <strain evidence="2 3">CIRM-BRFM 1785</strain>
    </source>
</reference>
<evidence type="ECO:0000313" key="2">
    <source>
        <dbReference type="EMBL" id="KAH9833136.1"/>
    </source>
</evidence>
<gene>
    <name evidence="2" type="ORF">C8Q71DRAFT_725813</name>
</gene>